<evidence type="ECO:0000313" key="2">
    <source>
        <dbReference type="EMBL" id="PAA75405.1"/>
    </source>
</evidence>
<organism evidence="2 3">
    <name type="scientific">Macrostomum lignano</name>
    <dbReference type="NCBI Taxonomy" id="282301"/>
    <lineage>
        <taxon>Eukaryota</taxon>
        <taxon>Metazoa</taxon>
        <taxon>Spiralia</taxon>
        <taxon>Lophotrochozoa</taxon>
        <taxon>Platyhelminthes</taxon>
        <taxon>Rhabditophora</taxon>
        <taxon>Macrostomorpha</taxon>
        <taxon>Macrostomida</taxon>
        <taxon>Macrostomidae</taxon>
        <taxon>Macrostomum</taxon>
    </lineage>
</organism>
<gene>
    <name evidence="2" type="ORF">BOX15_Mlig027747g3</name>
</gene>
<dbReference type="EMBL" id="NIVC01000887">
    <property type="protein sequence ID" value="PAA75405.1"/>
    <property type="molecule type" value="Genomic_DNA"/>
</dbReference>
<feature type="region of interest" description="Disordered" evidence="1">
    <location>
        <begin position="351"/>
        <end position="407"/>
    </location>
</feature>
<proteinExistence type="predicted"/>
<feature type="compositionally biased region" description="Low complexity" evidence="1">
    <location>
        <begin position="369"/>
        <end position="385"/>
    </location>
</feature>
<feature type="compositionally biased region" description="Basic residues" evidence="1">
    <location>
        <begin position="356"/>
        <end position="365"/>
    </location>
</feature>
<feature type="compositionally biased region" description="Basic residues" evidence="1">
    <location>
        <begin position="490"/>
        <end position="501"/>
    </location>
</feature>
<evidence type="ECO:0000313" key="3">
    <source>
        <dbReference type="Proteomes" id="UP000215902"/>
    </source>
</evidence>
<accession>A0A267FNP3</accession>
<protein>
    <submittedName>
        <fullName evidence="2">Uncharacterized protein</fullName>
    </submittedName>
</protein>
<evidence type="ECO:0000256" key="1">
    <source>
        <dbReference type="SAM" id="MobiDB-lite"/>
    </source>
</evidence>
<comment type="caution">
    <text evidence="2">The sequence shown here is derived from an EMBL/GenBank/DDBJ whole genome shotgun (WGS) entry which is preliminary data.</text>
</comment>
<sequence length="556" mass="61640">MSTHCLLLALKKGSRYSDHTLPKLDSEQNAMPSSDRIRCASKTVVKAPTHSWDSVGPCRQHRAAQSHCLHPDAQAADLRASDDCSVVSDDIRSCASDAVSQDSSLSHYFPSERRLRHQKRRKSGGRRQAIQRQEFFATGSAVSMSCYAGNRTAFAALSDRSTRQCQPVRAPSHPSGLFSNANCQVQPSPVRMINHASACGTQSGETATANEEVDDDHAAGCSIYANQSRCRWTPRRLTADCSDIRDQSLASRAGHDGEGDCSEIACCSEQQQSPTMPAAPPPAGWQCQQCLAQYSADGVQVTPTSIRQLVQQQQQPLASSRSSTGLASYDEQQCSNFESVYQKQQQQQQQQQLVLRHQRTRRRQERRQQQQQQEEQQQQQQQQQQRRPRYEHQYASDDELEDVLSSDQDQLQTVVTAEQSTNPMKAKSCRLQYERLLAQAGRPSAVPTVTTVANRRLGRLGRLKTPEICKLSSGGGSGSGKTADAALCNGRRRIRSNRRQRSNYGGRQIPADGDDTGSSSFRMSSAASTAQSEQLSRRARFRPSAAARQLLQQRAW</sequence>
<keyword evidence="3" id="KW-1185">Reference proteome</keyword>
<feature type="region of interest" description="Disordered" evidence="1">
    <location>
        <begin position="472"/>
        <end position="541"/>
    </location>
</feature>
<dbReference type="STRING" id="282301.A0A267FNP3"/>
<feature type="compositionally biased region" description="Low complexity" evidence="1">
    <location>
        <begin position="518"/>
        <end position="530"/>
    </location>
</feature>
<name>A0A267FNP3_9PLAT</name>
<reference evidence="2 3" key="1">
    <citation type="submission" date="2017-06" db="EMBL/GenBank/DDBJ databases">
        <title>A platform for efficient transgenesis in Macrostomum lignano, a flatworm model organism for stem cell research.</title>
        <authorList>
            <person name="Berezikov E."/>
        </authorList>
    </citation>
    <scope>NUCLEOTIDE SEQUENCE [LARGE SCALE GENOMIC DNA]</scope>
    <source>
        <strain evidence="2">DV1</strain>
        <tissue evidence="2">Whole organism</tissue>
    </source>
</reference>
<dbReference type="AlphaFoldDB" id="A0A267FNP3"/>
<dbReference type="Proteomes" id="UP000215902">
    <property type="component" value="Unassembled WGS sequence"/>
</dbReference>